<evidence type="ECO:0000256" key="3">
    <source>
        <dbReference type="SAM" id="Phobius"/>
    </source>
</evidence>
<organism evidence="5 6">
    <name type="scientific">Pseudodesulfovibrio portus</name>
    <dbReference type="NCBI Taxonomy" id="231439"/>
    <lineage>
        <taxon>Bacteria</taxon>
        <taxon>Pseudomonadati</taxon>
        <taxon>Thermodesulfobacteriota</taxon>
        <taxon>Desulfovibrionia</taxon>
        <taxon>Desulfovibrionales</taxon>
        <taxon>Desulfovibrionaceae</taxon>
    </lineage>
</organism>
<feature type="transmembrane region" description="Helical" evidence="3">
    <location>
        <begin position="97"/>
        <end position="116"/>
    </location>
</feature>
<name>A0ABN6RYB6_9BACT</name>
<dbReference type="Gene3D" id="3.30.70.270">
    <property type="match status" value="1"/>
</dbReference>
<comment type="catalytic activity">
    <reaction evidence="2">
        <text>2 GTP = 3',3'-c-di-GMP + 2 diphosphate</text>
        <dbReference type="Rhea" id="RHEA:24898"/>
        <dbReference type="ChEBI" id="CHEBI:33019"/>
        <dbReference type="ChEBI" id="CHEBI:37565"/>
        <dbReference type="ChEBI" id="CHEBI:58805"/>
        <dbReference type="EC" id="2.7.7.65"/>
    </reaction>
</comment>
<dbReference type="EC" id="2.7.7.65" evidence="1"/>
<feature type="transmembrane region" description="Helical" evidence="3">
    <location>
        <begin position="173"/>
        <end position="193"/>
    </location>
</feature>
<dbReference type="PANTHER" id="PTHR45138">
    <property type="entry name" value="REGULATORY COMPONENTS OF SENSORY TRANSDUCTION SYSTEM"/>
    <property type="match status" value="1"/>
</dbReference>
<keyword evidence="3" id="KW-1133">Transmembrane helix</keyword>
<dbReference type="PROSITE" id="PS50887">
    <property type="entry name" value="GGDEF"/>
    <property type="match status" value="1"/>
</dbReference>
<feature type="transmembrane region" description="Helical" evidence="3">
    <location>
        <begin position="38"/>
        <end position="55"/>
    </location>
</feature>
<feature type="transmembrane region" description="Helical" evidence="3">
    <location>
        <begin position="149"/>
        <end position="167"/>
    </location>
</feature>
<dbReference type="EMBL" id="AP026708">
    <property type="protein sequence ID" value="BDQ34431.1"/>
    <property type="molecule type" value="Genomic_DNA"/>
</dbReference>
<feature type="transmembrane region" description="Helical" evidence="3">
    <location>
        <begin position="122"/>
        <end position="140"/>
    </location>
</feature>
<dbReference type="CDD" id="cd01949">
    <property type="entry name" value="GGDEF"/>
    <property type="match status" value="1"/>
</dbReference>
<dbReference type="RefSeq" id="WP_264981339.1">
    <property type="nucleotide sequence ID" value="NZ_AP026708.1"/>
</dbReference>
<sequence length="373" mass="40869">MYQKPEQQPEVDGLGRLSDPQAEKDFQRAKLPHTRRRLRFVCAITALAYLGAAYADSLEISGPDLNLLLAARCLTALAGLVPFILTFREKTGSGDMGMAAGVYMAILMATESLELYLKADVFIMGGTPITAFIVLTFYLFQPPQIWQSIISGGLGSVAYLATLALFTDAPPGYVANSFLVFALANGFGLYFCIRFGAAQRREHVALTELKRKAETDALTGLLNRRRVTELCEREFEAAKRYGHPCSLLLMDIDHFKDVNDSSGHAAGDAVLVALSERISRILRVVDIFGRIGGEEFAILMPHATREQALSAAERIRKTVGDLPFEFDGVSLNVTISIGVSSLISEADTMDLLYRQADDALYAAKRCGRNGVHF</sequence>
<dbReference type="InterPro" id="IPR029787">
    <property type="entry name" value="Nucleotide_cyclase"/>
</dbReference>
<keyword evidence="3" id="KW-0472">Membrane</keyword>
<dbReference type="Proteomes" id="UP001061361">
    <property type="component" value="Chromosome"/>
</dbReference>
<dbReference type="Pfam" id="PF00990">
    <property type="entry name" value="GGDEF"/>
    <property type="match status" value="1"/>
</dbReference>
<proteinExistence type="predicted"/>
<dbReference type="NCBIfam" id="TIGR00254">
    <property type="entry name" value="GGDEF"/>
    <property type="match status" value="1"/>
</dbReference>
<evidence type="ECO:0000256" key="2">
    <source>
        <dbReference type="ARBA" id="ARBA00034247"/>
    </source>
</evidence>
<dbReference type="InterPro" id="IPR000160">
    <property type="entry name" value="GGDEF_dom"/>
</dbReference>
<accession>A0ABN6RYB6</accession>
<dbReference type="SUPFAM" id="SSF55073">
    <property type="entry name" value="Nucleotide cyclase"/>
    <property type="match status" value="1"/>
</dbReference>
<dbReference type="InterPro" id="IPR050469">
    <property type="entry name" value="Diguanylate_Cyclase"/>
</dbReference>
<reference evidence="5" key="1">
    <citation type="submission" date="2022-08" db="EMBL/GenBank/DDBJ databases">
        <title>Genome Sequence of the sulphate-reducing bacterium, Pseudodesulfovibrio portus JCM14722.</title>
        <authorList>
            <person name="Kondo R."/>
            <person name="Kataoka T."/>
        </authorList>
    </citation>
    <scope>NUCLEOTIDE SEQUENCE</scope>
    <source>
        <strain evidence="5">JCM 14722</strain>
    </source>
</reference>
<evidence type="ECO:0000313" key="6">
    <source>
        <dbReference type="Proteomes" id="UP001061361"/>
    </source>
</evidence>
<dbReference type="PANTHER" id="PTHR45138:SF9">
    <property type="entry name" value="DIGUANYLATE CYCLASE DGCM-RELATED"/>
    <property type="match status" value="1"/>
</dbReference>
<keyword evidence="6" id="KW-1185">Reference proteome</keyword>
<dbReference type="SMART" id="SM00267">
    <property type="entry name" value="GGDEF"/>
    <property type="match status" value="1"/>
</dbReference>
<evidence type="ECO:0000256" key="1">
    <source>
        <dbReference type="ARBA" id="ARBA00012528"/>
    </source>
</evidence>
<dbReference type="InterPro" id="IPR043128">
    <property type="entry name" value="Rev_trsase/Diguanyl_cyclase"/>
</dbReference>
<feature type="transmembrane region" description="Helical" evidence="3">
    <location>
        <begin position="67"/>
        <end position="85"/>
    </location>
</feature>
<gene>
    <name evidence="5" type="ORF">JCM14722_19730</name>
</gene>
<evidence type="ECO:0000313" key="5">
    <source>
        <dbReference type="EMBL" id="BDQ34431.1"/>
    </source>
</evidence>
<protein>
    <recommendedName>
        <fullName evidence="1">diguanylate cyclase</fullName>
        <ecNumber evidence="1">2.7.7.65</ecNumber>
    </recommendedName>
</protein>
<evidence type="ECO:0000259" key="4">
    <source>
        <dbReference type="PROSITE" id="PS50887"/>
    </source>
</evidence>
<keyword evidence="3" id="KW-0812">Transmembrane</keyword>
<feature type="domain" description="GGDEF" evidence="4">
    <location>
        <begin position="243"/>
        <end position="373"/>
    </location>
</feature>